<gene>
    <name evidence="2" type="ORF">HS088_TW06G00274</name>
</gene>
<keyword evidence="1" id="KW-0812">Transmembrane</keyword>
<name>A0A7J7DII7_TRIWF</name>
<evidence type="ECO:0000313" key="3">
    <source>
        <dbReference type="Proteomes" id="UP000593562"/>
    </source>
</evidence>
<accession>A0A7J7DII7</accession>
<protein>
    <submittedName>
        <fullName evidence="2">Uncharacterized protein</fullName>
    </submittedName>
</protein>
<dbReference type="EMBL" id="JAAARO010000006">
    <property type="protein sequence ID" value="KAF5746109.1"/>
    <property type="molecule type" value="Genomic_DNA"/>
</dbReference>
<dbReference type="InParanoid" id="A0A7J7DII7"/>
<feature type="transmembrane region" description="Helical" evidence="1">
    <location>
        <begin position="147"/>
        <end position="172"/>
    </location>
</feature>
<evidence type="ECO:0000256" key="1">
    <source>
        <dbReference type="SAM" id="Phobius"/>
    </source>
</evidence>
<feature type="transmembrane region" description="Helical" evidence="1">
    <location>
        <begin position="204"/>
        <end position="223"/>
    </location>
</feature>
<dbReference type="AlphaFoldDB" id="A0A7J7DII7"/>
<dbReference type="Proteomes" id="UP000593562">
    <property type="component" value="Unassembled WGS sequence"/>
</dbReference>
<evidence type="ECO:0000313" key="2">
    <source>
        <dbReference type="EMBL" id="KAF5746109.1"/>
    </source>
</evidence>
<organism evidence="2 3">
    <name type="scientific">Tripterygium wilfordii</name>
    <name type="common">Thunder God vine</name>
    <dbReference type="NCBI Taxonomy" id="458696"/>
    <lineage>
        <taxon>Eukaryota</taxon>
        <taxon>Viridiplantae</taxon>
        <taxon>Streptophyta</taxon>
        <taxon>Embryophyta</taxon>
        <taxon>Tracheophyta</taxon>
        <taxon>Spermatophyta</taxon>
        <taxon>Magnoliopsida</taxon>
        <taxon>eudicotyledons</taxon>
        <taxon>Gunneridae</taxon>
        <taxon>Pentapetalae</taxon>
        <taxon>rosids</taxon>
        <taxon>fabids</taxon>
        <taxon>Celastrales</taxon>
        <taxon>Celastraceae</taxon>
        <taxon>Tripterygium</taxon>
    </lineage>
</organism>
<proteinExistence type="predicted"/>
<keyword evidence="1" id="KW-0472">Membrane</keyword>
<keyword evidence="3" id="KW-1185">Reference proteome</keyword>
<comment type="caution">
    <text evidence="2">The sequence shown here is derived from an EMBL/GenBank/DDBJ whole genome shotgun (WGS) entry which is preliminary data.</text>
</comment>
<reference evidence="2 3" key="1">
    <citation type="journal article" date="2020" name="Nat. Commun.">
        <title>Genome of Tripterygium wilfordii and identification of cytochrome P450 involved in triptolide biosynthesis.</title>
        <authorList>
            <person name="Tu L."/>
            <person name="Su P."/>
            <person name="Zhang Z."/>
            <person name="Gao L."/>
            <person name="Wang J."/>
            <person name="Hu T."/>
            <person name="Zhou J."/>
            <person name="Zhang Y."/>
            <person name="Zhao Y."/>
            <person name="Liu Y."/>
            <person name="Song Y."/>
            <person name="Tong Y."/>
            <person name="Lu Y."/>
            <person name="Yang J."/>
            <person name="Xu C."/>
            <person name="Jia M."/>
            <person name="Peters R.J."/>
            <person name="Huang L."/>
            <person name="Gao W."/>
        </authorList>
    </citation>
    <scope>NUCLEOTIDE SEQUENCE [LARGE SCALE GENOMIC DNA]</scope>
    <source>
        <strain evidence="3">cv. XIE 37</strain>
        <tissue evidence="2">Leaf</tissue>
    </source>
</reference>
<feature type="transmembrane region" description="Helical" evidence="1">
    <location>
        <begin position="178"/>
        <end position="197"/>
    </location>
</feature>
<feature type="transmembrane region" description="Helical" evidence="1">
    <location>
        <begin position="229"/>
        <end position="250"/>
    </location>
</feature>
<keyword evidence="1" id="KW-1133">Transmembrane helix</keyword>
<sequence length="270" mass="30067">MSAESAEVHKMNYSPEANAKLEKWIRQVENAKAIRNQCTTDWKLGYEDQQQRVDHLYNELRVSSAEYRVKLDEILLAGKVTKAAFDESIDDGSSFAKGSSALEKHLDKPNEKTTHLMEVIARTEEAVVIARPEEAEEVRRAYRKSKILVVILILSVGVYEFGPLFVLLLPILPLLLRILNALIKPLLVVLLPLLLPLAMMLSPLILPLVAMLLPFTLLGAVLLPVLLPISFVAILVGGILIIPAAILFLLGGFRTHNIQLEPSITDDRLK</sequence>